<reference evidence="2 3" key="1">
    <citation type="submission" date="2019-11" db="EMBL/GenBank/DDBJ databases">
        <authorList>
            <person name="Li X."/>
        </authorList>
    </citation>
    <scope>NUCLEOTIDE SEQUENCE [LARGE SCALE GENOMIC DNA]</scope>
    <source>
        <strain evidence="2 3">L9</strain>
    </source>
</reference>
<comment type="caution">
    <text evidence="2">The sequence shown here is derived from an EMBL/GenBank/DDBJ whole genome shotgun (WGS) entry which is preliminary data.</text>
</comment>
<protein>
    <submittedName>
        <fullName evidence="2">Uncharacterized protein</fullName>
    </submittedName>
</protein>
<accession>A0A6N8FK99</accession>
<sequence length="213" mass="25118">MKSNNRRNLKLSFSNIVMFFGLVGFIVVFFLPKFLSNTYIEQIGPLITATSFLIVFAGVLMQKEELSLQRKEFEETREVFKEQKITMELQRAETTFFNINAHRIQVINGMTFSKYEGMEAIKAFNSLIEKDTKNYIDDEINPYLIQYVNCIYSLINVVQLSTISRTQKDKLYLTLVLQMTLDEKKLINNYIKLDKNKESSKYKMIKEKVQEYF</sequence>
<evidence type="ECO:0000313" key="2">
    <source>
        <dbReference type="EMBL" id="MUK89136.1"/>
    </source>
</evidence>
<feature type="transmembrane region" description="Helical" evidence="1">
    <location>
        <begin position="43"/>
        <end position="61"/>
    </location>
</feature>
<keyword evidence="3" id="KW-1185">Reference proteome</keyword>
<evidence type="ECO:0000313" key="3">
    <source>
        <dbReference type="Proteomes" id="UP000469125"/>
    </source>
</evidence>
<name>A0A6N8FK99_9BACI</name>
<dbReference type="EMBL" id="WOCA01000009">
    <property type="protein sequence ID" value="MUK89136.1"/>
    <property type="molecule type" value="Genomic_DNA"/>
</dbReference>
<dbReference type="Proteomes" id="UP000469125">
    <property type="component" value="Unassembled WGS sequence"/>
</dbReference>
<evidence type="ECO:0000256" key="1">
    <source>
        <dbReference type="SAM" id="Phobius"/>
    </source>
</evidence>
<keyword evidence="1" id="KW-0472">Membrane</keyword>
<keyword evidence="1" id="KW-0812">Transmembrane</keyword>
<gene>
    <name evidence="2" type="ORF">GMD78_12205</name>
</gene>
<dbReference type="RefSeq" id="WP_155669113.1">
    <property type="nucleotide sequence ID" value="NZ_WOCA01000009.1"/>
</dbReference>
<proteinExistence type="predicted"/>
<keyword evidence="1" id="KW-1133">Transmembrane helix</keyword>
<feature type="transmembrane region" description="Helical" evidence="1">
    <location>
        <begin position="12"/>
        <end position="31"/>
    </location>
</feature>
<dbReference type="AlphaFoldDB" id="A0A6N8FK99"/>
<organism evidence="2 3">
    <name type="scientific">Ornithinibacillus caprae</name>
    <dbReference type="NCBI Taxonomy" id="2678566"/>
    <lineage>
        <taxon>Bacteria</taxon>
        <taxon>Bacillati</taxon>
        <taxon>Bacillota</taxon>
        <taxon>Bacilli</taxon>
        <taxon>Bacillales</taxon>
        <taxon>Bacillaceae</taxon>
        <taxon>Ornithinibacillus</taxon>
    </lineage>
</organism>